<keyword evidence="3" id="KW-1185">Reference proteome</keyword>
<evidence type="ECO:0000313" key="3">
    <source>
        <dbReference type="Proteomes" id="UP000193944"/>
    </source>
</evidence>
<organism evidence="2 3">
    <name type="scientific">Anaeromyces robustus</name>
    <dbReference type="NCBI Taxonomy" id="1754192"/>
    <lineage>
        <taxon>Eukaryota</taxon>
        <taxon>Fungi</taxon>
        <taxon>Fungi incertae sedis</taxon>
        <taxon>Chytridiomycota</taxon>
        <taxon>Chytridiomycota incertae sedis</taxon>
        <taxon>Neocallimastigomycetes</taxon>
        <taxon>Neocallimastigales</taxon>
        <taxon>Neocallimastigaceae</taxon>
        <taxon>Anaeromyces</taxon>
    </lineage>
</organism>
<accession>A0A1Y1XC51</accession>
<gene>
    <name evidence="2" type="ORF">BCR32DRAFT_151694</name>
</gene>
<protein>
    <submittedName>
        <fullName evidence="2">Uncharacterized protein</fullName>
    </submittedName>
</protein>
<evidence type="ECO:0000256" key="1">
    <source>
        <dbReference type="SAM" id="Phobius"/>
    </source>
</evidence>
<sequence length="66" mass="7895">MIIKKNKMLYQGGFPFYKNYICPAYYIFRYIAIFIISLVVIIGTIMIIVVIYNGHQQQKKEKEKKE</sequence>
<keyword evidence="1" id="KW-0472">Membrane</keyword>
<dbReference type="AlphaFoldDB" id="A0A1Y1XC51"/>
<dbReference type="EMBL" id="MCFG01000076">
    <property type="protein sequence ID" value="ORX83297.1"/>
    <property type="molecule type" value="Genomic_DNA"/>
</dbReference>
<feature type="transmembrane region" description="Helical" evidence="1">
    <location>
        <begin position="27"/>
        <end position="52"/>
    </location>
</feature>
<proteinExistence type="predicted"/>
<reference evidence="2 3" key="1">
    <citation type="submission" date="2016-08" db="EMBL/GenBank/DDBJ databases">
        <title>A Parts List for Fungal Cellulosomes Revealed by Comparative Genomics.</title>
        <authorList>
            <consortium name="DOE Joint Genome Institute"/>
            <person name="Haitjema C.H."/>
            <person name="Gilmore S.P."/>
            <person name="Henske J.K."/>
            <person name="Solomon K.V."/>
            <person name="De Groot R."/>
            <person name="Kuo A."/>
            <person name="Mondo S.J."/>
            <person name="Salamov A.A."/>
            <person name="Labutti K."/>
            <person name="Zhao Z."/>
            <person name="Chiniquy J."/>
            <person name="Barry K."/>
            <person name="Brewer H.M."/>
            <person name="Purvine S.O."/>
            <person name="Wright A.T."/>
            <person name="Boxma B."/>
            <person name="Van Alen T."/>
            <person name="Hackstein J.H."/>
            <person name="Baker S.E."/>
            <person name="Grigoriev I.V."/>
            <person name="O'Malley M.A."/>
        </authorList>
    </citation>
    <scope>NUCLEOTIDE SEQUENCE [LARGE SCALE GENOMIC DNA]</scope>
    <source>
        <strain evidence="2 3">S4</strain>
    </source>
</reference>
<dbReference type="Proteomes" id="UP000193944">
    <property type="component" value="Unassembled WGS sequence"/>
</dbReference>
<reference evidence="2 3" key="2">
    <citation type="submission" date="2016-08" db="EMBL/GenBank/DDBJ databases">
        <title>Pervasive Adenine N6-methylation of Active Genes in Fungi.</title>
        <authorList>
            <consortium name="DOE Joint Genome Institute"/>
            <person name="Mondo S.J."/>
            <person name="Dannebaum R.O."/>
            <person name="Kuo R.C."/>
            <person name="Labutti K."/>
            <person name="Haridas S."/>
            <person name="Kuo A."/>
            <person name="Salamov A."/>
            <person name="Ahrendt S.R."/>
            <person name="Lipzen A."/>
            <person name="Sullivan W."/>
            <person name="Andreopoulos W.B."/>
            <person name="Clum A."/>
            <person name="Lindquist E."/>
            <person name="Daum C."/>
            <person name="Ramamoorthy G.K."/>
            <person name="Gryganskyi A."/>
            <person name="Culley D."/>
            <person name="Magnuson J.K."/>
            <person name="James T.Y."/>
            <person name="O'Malley M.A."/>
            <person name="Stajich J.E."/>
            <person name="Spatafora J.W."/>
            <person name="Visel A."/>
            <person name="Grigoriev I.V."/>
        </authorList>
    </citation>
    <scope>NUCLEOTIDE SEQUENCE [LARGE SCALE GENOMIC DNA]</scope>
    <source>
        <strain evidence="2 3">S4</strain>
    </source>
</reference>
<evidence type="ECO:0000313" key="2">
    <source>
        <dbReference type="EMBL" id="ORX83297.1"/>
    </source>
</evidence>
<keyword evidence="1" id="KW-1133">Transmembrane helix</keyword>
<keyword evidence="1" id="KW-0812">Transmembrane</keyword>
<name>A0A1Y1XC51_9FUNG</name>
<comment type="caution">
    <text evidence="2">The sequence shown here is derived from an EMBL/GenBank/DDBJ whole genome shotgun (WGS) entry which is preliminary data.</text>
</comment>